<dbReference type="Gene3D" id="1.20.1250.20">
    <property type="entry name" value="MFS general substrate transporter like domains"/>
    <property type="match status" value="2"/>
</dbReference>
<dbReference type="AlphaFoldDB" id="A0AAJ0FU40"/>
<keyword evidence="3" id="KW-0812">Transmembrane</keyword>
<dbReference type="GO" id="GO:0016020">
    <property type="term" value="C:membrane"/>
    <property type="evidence" value="ECO:0007669"/>
    <property type="project" value="UniProtKB-SubCell"/>
</dbReference>
<feature type="transmembrane region" description="Helical" evidence="3">
    <location>
        <begin position="229"/>
        <end position="248"/>
    </location>
</feature>
<reference evidence="4" key="1">
    <citation type="submission" date="2023-06" db="EMBL/GenBank/DDBJ databases">
        <title>Conoideocrella luteorostrata (Hypocreales: Clavicipitaceae), a potential biocontrol fungus for elongate hemlock scale in United States Christmas tree production areas.</title>
        <authorList>
            <person name="Barrett H."/>
            <person name="Lovett B."/>
            <person name="Macias A.M."/>
            <person name="Stajich J.E."/>
            <person name="Kasson M.T."/>
        </authorList>
    </citation>
    <scope>NUCLEOTIDE SEQUENCE</scope>
    <source>
        <strain evidence="4">ARSEF 14590</strain>
    </source>
</reference>
<dbReference type="SUPFAM" id="SSF103473">
    <property type="entry name" value="MFS general substrate transporter"/>
    <property type="match status" value="1"/>
</dbReference>
<evidence type="ECO:0000256" key="2">
    <source>
        <dbReference type="ARBA" id="ARBA00006727"/>
    </source>
</evidence>
<feature type="transmembrane region" description="Helical" evidence="3">
    <location>
        <begin position="69"/>
        <end position="89"/>
    </location>
</feature>
<feature type="transmembrane region" description="Helical" evidence="3">
    <location>
        <begin position="121"/>
        <end position="142"/>
    </location>
</feature>
<evidence type="ECO:0000313" key="5">
    <source>
        <dbReference type="Proteomes" id="UP001251528"/>
    </source>
</evidence>
<organism evidence="4 5">
    <name type="scientific">Conoideocrella luteorostrata</name>
    <dbReference type="NCBI Taxonomy" id="1105319"/>
    <lineage>
        <taxon>Eukaryota</taxon>
        <taxon>Fungi</taxon>
        <taxon>Dikarya</taxon>
        <taxon>Ascomycota</taxon>
        <taxon>Pezizomycotina</taxon>
        <taxon>Sordariomycetes</taxon>
        <taxon>Hypocreomycetidae</taxon>
        <taxon>Hypocreales</taxon>
        <taxon>Clavicipitaceae</taxon>
        <taxon>Conoideocrella</taxon>
    </lineage>
</organism>
<evidence type="ECO:0000256" key="3">
    <source>
        <dbReference type="SAM" id="Phobius"/>
    </source>
</evidence>
<feature type="transmembrane region" description="Helical" evidence="3">
    <location>
        <begin position="154"/>
        <end position="173"/>
    </location>
</feature>
<dbReference type="InterPro" id="IPR011701">
    <property type="entry name" value="MFS"/>
</dbReference>
<evidence type="ECO:0000313" key="4">
    <source>
        <dbReference type="EMBL" id="KAK2591268.1"/>
    </source>
</evidence>
<keyword evidence="5" id="KW-1185">Reference proteome</keyword>
<dbReference type="InterPro" id="IPR036259">
    <property type="entry name" value="MFS_trans_sf"/>
</dbReference>
<gene>
    <name evidence="4" type="ORF">QQS21_011049</name>
</gene>
<dbReference type="EMBL" id="JASWJB010000349">
    <property type="protein sequence ID" value="KAK2591268.1"/>
    <property type="molecule type" value="Genomic_DNA"/>
</dbReference>
<evidence type="ECO:0000256" key="1">
    <source>
        <dbReference type="ARBA" id="ARBA00004141"/>
    </source>
</evidence>
<dbReference type="PANTHER" id="PTHR11360">
    <property type="entry name" value="MONOCARBOXYLATE TRANSPORTER"/>
    <property type="match status" value="1"/>
</dbReference>
<comment type="subcellular location">
    <subcellularLocation>
        <location evidence="1">Membrane</location>
        <topology evidence="1">Multi-pass membrane protein</topology>
    </subcellularLocation>
</comment>
<feature type="transmembrane region" description="Helical" evidence="3">
    <location>
        <begin position="353"/>
        <end position="376"/>
    </location>
</feature>
<dbReference type="InterPro" id="IPR050327">
    <property type="entry name" value="Proton-linked_MCT"/>
</dbReference>
<feature type="transmembrane region" description="Helical" evidence="3">
    <location>
        <begin position="316"/>
        <end position="341"/>
    </location>
</feature>
<dbReference type="GO" id="GO:0022857">
    <property type="term" value="F:transmembrane transporter activity"/>
    <property type="evidence" value="ECO:0007669"/>
    <property type="project" value="InterPro"/>
</dbReference>
<accession>A0AAJ0FU40</accession>
<comment type="similarity">
    <text evidence="2">Belongs to the major facilitator superfamily. Monocarboxylate porter (TC 2.A.1.13) family.</text>
</comment>
<dbReference type="Pfam" id="PF07690">
    <property type="entry name" value="MFS_1"/>
    <property type="match status" value="1"/>
</dbReference>
<feature type="transmembrane region" description="Helical" evidence="3">
    <location>
        <begin position="185"/>
        <end position="205"/>
    </location>
</feature>
<dbReference type="Proteomes" id="UP001251528">
    <property type="component" value="Unassembled WGS sequence"/>
</dbReference>
<name>A0AAJ0FU40_9HYPO</name>
<feature type="transmembrane region" description="Helical" evidence="3">
    <location>
        <begin position="24"/>
        <end position="49"/>
    </location>
</feature>
<keyword evidence="3" id="KW-1133">Transmembrane helix</keyword>
<dbReference type="PROSITE" id="PS51257">
    <property type="entry name" value="PROKAR_LIPOPROTEIN"/>
    <property type="match status" value="1"/>
</dbReference>
<keyword evidence="3" id="KW-0472">Membrane</keyword>
<protein>
    <submittedName>
        <fullName evidence="4">Uncharacterized protein</fullName>
    </submittedName>
</protein>
<comment type="caution">
    <text evidence="4">The sequence shown here is derived from an EMBL/GenBank/DDBJ whole genome shotgun (WGS) entry which is preliminary data.</text>
</comment>
<dbReference type="PANTHER" id="PTHR11360:SF315">
    <property type="entry name" value="TRANSPORTER MCH2-RELATED"/>
    <property type="match status" value="1"/>
</dbReference>
<proteinExistence type="inferred from homology"/>
<sequence length="396" mass="42498">MSDSRVQQSDSRGRTWSSPPDGGYGWIIVGSCFTLNAFTWGVTASFGVYLSEYKRSDEFFNANSVDFGFIGGLNFSCAMLLAFPVTYLVRRLGLHPPMIIGCVLQGSGYIGASFASEPWHLYLTQGVLVGSGIGCIIIPSTAILSQWFSNRRTIANGISSAGSGVGGVAFTWGTAAMIRYQGLNWALRITGLISLSANILATILLRDRNRDIQPTQLAIDVGLLRRTKVWLLLLWAFVSMFGYITLLFSLSDYALAVGLSSTQATDVVGFLNVGTAIGRPIIGLISDHTSKVATAGILTFVCGVLCFALWLPTTSFGLMVLFAILCGAILGVFWMTIGPLSAEVEGLRNLPSLLALAWAATIIPTACAEFITLRLAELPAPTTYLYPQIFAANNPV</sequence>
<feature type="transmembrane region" description="Helical" evidence="3">
    <location>
        <begin position="292"/>
        <end position="310"/>
    </location>
</feature>